<reference evidence="2" key="1">
    <citation type="submission" date="2018-05" db="EMBL/GenBank/DDBJ databases">
        <authorList>
            <person name="Lanie J.A."/>
            <person name="Ng W.-L."/>
            <person name="Kazmierczak K.M."/>
            <person name="Andrzejewski T.M."/>
            <person name="Davidsen T.M."/>
            <person name="Wayne K.J."/>
            <person name="Tettelin H."/>
            <person name="Glass J.I."/>
            <person name="Rusch D."/>
            <person name="Podicherti R."/>
            <person name="Tsui H.-C.T."/>
            <person name="Winkler M.E."/>
        </authorList>
    </citation>
    <scope>NUCLEOTIDE SEQUENCE</scope>
</reference>
<evidence type="ECO:0008006" key="3">
    <source>
        <dbReference type="Google" id="ProtNLM"/>
    </source>
</evidence>
<name>A0A381VT79_9ZZZZ</name>
<evidence type="ECO:0000256" key="1">
    <source>
        <dbReference type="SAM" id="MobiDB-lite"/>
    </source>
</evidence>
<feature type="compositionally biased region" description="Basic and acidic residues" evidence="1">
    <location>
        <begin position="466"/>
        <end position="485"/>
    </location>
</feature>
<dbReference type="AlphaFoldDB" id="A0A381VT79"/>
<proteinExistence type="predicted"/>
<feature type="non-terminal residue" evidence="2">
    <location>
        <position position="1"/>
    </location>
</feature>
<protein>
    <recommendedName>
        <fullName evidence="3">VWFA domain-containing protein</fullName>
    </recommendedName>
</protein>
<dbReference type="EMBL" id="UINC01009716">
    <property type="protein sequence ID" value="SVA43509.1"/>
    <property type="molecule type" value="Genomic_DNA"/>
</dbReference>
<feature type="non-terminal residue" evidence="2">
    <location>
        <position position="916"/>
    </location>
</feature>
<feature type="region of interest" description="Disordered" evidence="1">
    <location>
        <begin position="466"/>
        <end position="499"/>
    </location>
</feature>
<organism evidence="2">
    <name type="scientific">marine metagenome</name>
    <dbReference type="NCBI Taxonomy" id="408172"/>
    <lineage>
        <taxon>unclassified sequences</taxon>
        <taxon>metagenomes</taxon>
        <taxon>ecological metagenomes</taxon>
    </lineage>
</organism>
<gene>
    <name evidence="2" type="ORF">METZ01_LOCUS96363</name>
</gene>
<accession>A0A381VT79</accession>
<sequence>VASKVPSVLASLKSDFEKYPEPVLERFERAAKRMPSALSDEQLLFWAKMGITIADQTVRSWEAASHFYQVSPAVLASMPYSYFEKWMECGSKLCEESPTLASAYFEASPGAMGKLRSRHIESWAGLGDSLYKGTWKSSTLACRFFAHSPALLDTLSFQELERFAGFLDALSHRSYDLASECLALGEQIFPLVGEDKDAFLSLASTLVDTGWREVKSFFEAGSKALPRIDSDQRLRFMKLAENLVQNGGTNIPGTMLEISQALSELEEENHSIVLGLAENLLSEEALAMPEFIKSAPDALEKLTISQLGRWYEEGVNTLKQNKDGGLAYFRIESSHSEEVIEALSSGIEFDRIKPVMEMYCRGLAGAEIKLAQTEDLVEKNIGWVSNESPTTEGSTVYVPTAVDRYTSKEENFSWFKVVSTHQVAHLEFGSFGFEFETQSALFDDLRSKLEEIRIESASQKLEEQVEAALHKTEGSELEEPNKTDSEETELSGSEETAPGLERAWLTDMQRFFDLFEDRKLALDIFTVVEDGRLDSRVKIEYPGIKSSYQKVQTDSHENRMDIKELPAREALVEFMVRLSLQEYEGVEAPIRYADEARKIATLAKRVLVREATVEDVSEASLRIYAIIAGIPNEEIPPEDWDDMDFEDENEDEYEDPDDMEQLLQQIGMGMEMELRPEGEENYESMEDVDYRGDFKPELAQLMTELRMQQQDQMSDAEGEPLTQEQLQELLENSAELDLQAVQGEIQESSGMFADNIMKEAGADMPQSPENSQGPFVHVDEEGGELESAEPETFVYDEWDFRADDYKPRWCVVKQKMMQEGDSTYFGATLSEYGTLVTRIRRQFEMMVPEMMRKERKLVDGEDIDIDDVIENMVDIKAGGSPDEKFYWRRNKVQRDVAVAFLLDTSASTAEAIDEGK</sequence>
<evidence type="ECO:0000313" key="2">
    <source>
        <dbReference type="EMBL" id="SVA43509.1"/>
    </source>
</evidence>